<dbReference type="EMBL" id="JAAAJB010000031">
    <property type="protein sequence ID" value="KAG0269220.1"/>
    <property type="molecule type" value="Genomic_DNA"/>
</dbReference>
<sequence length="198" mass="21594">MDHGGGHGDHGGGGGGDGGGHGDHGGDSGSSPGDMCSMNMLFNWDTKNVCVVFESWKIDTPQGMVISLLVIIALAVSYELLRARARQYDDHLKEGERKRDDSASSILDDDTLNHVSHPREDEVGLLSSRSRSIRLTNQQQLIRSLLYMTQVFVGFFLMLIFMTYNGFLMIATTLGAGIGYFYFARDTVASASKPLSCH</sequence>
<keyword evidence="4" id="KW-0406">Ion transport</keyword>
<comment type="caution">
    <text evidence="6">The sequence shown here is derived from an EMBL/GenBank/DDBJ whole genome shotgun (WGS) entry which is preliminary data.</text>
</comment>
<comment type="similarity">
    <text evidence="4">Belongs to the copper transporter (Ctr) (TC 1.A.56) family. SLC31A subfamily.</text>
</comment>
<keyword evidence="4" id="KW-0186">Copper</keyword>
<feature type="region of interest" description="Disordered" evidence="5">
    <location>
        <begin position="91"/>
        <end position="115"/>
    </location>
</feature>
<evidence type="ECO:0000256" key="5">
    <source>
        <dbReference type="SAM" id="MobiDB-lite"/>
    </source>
</evidence>
<dbReference type="InterPro" id="IPR007274">
    <property type="entry name" value="Cop_transporter"/>
</dbReference>
<protein>
    <recommendedName>
        <fullName evidence="4">Copper transport protein</fullName>
    </recommendedName>
</protein>
<dbReference type="OrthoDB" id="161814at2759"/>
<feature type="transmembrane region" description="Helical" evidence="4">
    <location>
        <begin position="141"/>
        <end position="161"/>
    </location>
</feature>
<keyword evidence="4" id="KW-0187">Copper transport</keyword>
<keyword evidence="2 4" id="KW-1133">Transmembrane helix</keyword>
<dbReference type="AlphaFoldDB" id="A0A9P6QHT3"/>
<accession>A0A9P6QHT3</accession>
<dbReference type="PANTHER" id="PTHR12483">
    <property type="entry name" value="SOLUTE CARRIER FAMILY 31 COPPER TRANSPORTERS"/>
    <property type="match status" value="1"/>
</dbReference>
<comment type="subcellular location">
    <subcellularLocation>
        <location evidence="4">Membrane</location>
        <topology evidence="4">Multi-pass membrane protein</topology>
    </subcellularLocation>
</comment>
<dbReference type="GO" id="GO:0016020">
    <property type="term" value="C:membrane"/>
    <property type="evidence" value="ECO:0007669"/>
    <property type="project" value="UniProtKB-SubCell"/>
</dbReference>
<dbReference type="Pfam" id="PF04145">
    <property type="entry name" value="Ctr"/>
    <property type="match status" value="1"/>
</dbReference>
<keyword evidence="7" id="KW-1185">Reference proteome</keyword>
<proteinExistence type="inferred from homology"/>
<name>A0A9P6QHT3_9FUNG</name>
<evidence type="ECO:0000256" key="4">
    <source>
        <dbReference type="RuleBase" id="RU367022"/>
    </source>
</evidence>
<evidence type="ECO:0000256" key="2">
    <source>
        <dbReference type="ARBA" id="ARBA00022989"/>
    </source>
</evidence>
<organism evidence="6 7">
    <name type="scientific">Actinomortierella ambigua</name>
    <dbReference type="NCBI Taxonomy" id="1343610"/>
    <lineage>
        <taxon>Eukaryota</taxon>
        <taxon>Fungi</taxon>
        <taxon>Fungi incertae sedis</taxon>
        <taxon>Mucoromycota</taxon>
        <taxon>Mortierellomycotina</taxon>
        <taxon>Mortierellomycetes</taxon>
        <taxon>Mortierellales</taxon>
        <taxon>Mortierellaceae</taxon>
        <taxon>Actinomortierella</taxon>
    </lineage>
</organism>
<dbReference type="Proteomes" id="UP000807716">
    <property type="component" value="Unassembled WGS sequence"/>
</dbReference>
<dbReference type="PANTHER" id="PTHR12483:SF115">
    <property type="entry name" value="COPPER TRANSPORT PROTEIN"/>
    <property type="match status" value="1"/>
</dbReference>
<feature type="compositionally biased region" description="Basic and acidic residues" evidence="5">
    <location>
        <begin position="91"/>
        <end position="102"/>
    </location>
</feature>
<feature type="transmembrane region" description="Helical" evidence="4">
    <location>
        <begin position="167"/>
        <end position="184"/>
    </location>
</feature>
<keyword evidence="4" id="KW-0813">Transport</keyword>
<feature type="compositionally biased region" description="Basic and acidic residues" evidence="5">
    <location>
        <begin position="1"/>
        <end position="10"/>
    </location>
</feature>
<keyword evidence="1 4" id="KW-0812">Transmembrane</keyword>
<keyword evidence="3 4" id="KW-0472">Membrane</keyword>
<feature type="region of interest" description="Disordered" evidence="5">
    <location>
        <begin position="1"/>
        <end position="31"/>
    </location>
</feature>
<evidence type="ECO:0000256" key="3">
    <source>
        <dbReference type="ARBA" id="ARBA00023136"/>
    </source>
</evidence>
<dbReference type="GO" id="GO:0005375">
    <property type="term" value="F:copper ion transmembrane transporter activity"/>
    <property type="evidence" value="ECO:0007669"/>
    <property type="project" value="UniProtKB-UniRule"/>
</dbReference>
<evidence type="ECO:0000313" key="6">
    <source>
        <dbReference type="EMBL" id="KAG0269220.1"/>
    </source>
</evidence>
<evidence type="ECO:0000313" key="7">
    <source>
        <dbReference type="Proteomes" id="UP000807716"/>
    </source>
</evidence>
<evidence type="ECO:0000256" key="1">
    <source>
        <dbReference type="ARBA" id="ARBA00022692"/>
    </source>
</evidence>
<feature type="transmembrane region" description="Helical" evidence="4">
    <location>
        <begin position="63"/>
        <end position="81"/>
    </location>
</feature>
<gene>
    <name evidence="6" type="ORF">DFQ27_004460</name>
</gene>
<reference evidence="6" key="1">
    <citation type="journal article" date="2020" name="Fungal Divers.">
        <title>Resolving the Mortierellaceae phylogeny through synthesis of multi-gene phylogenetics and phylogenomics.</title>
        <authorList>
            <person name="Vandepol N."/>
            <person name="Liber J."/>
            <person name="Desiro A."/>
            <person name="Na H."/>
            <person name="Kennedy M."/>
            <person name="Barry K."/>
            <person name="Grigoriev I.V."/>
            <person name="Miller A.N."/>
            <person name="O'Donnell K."/>
            <person name="Stajich J.E."/>
            <person name="Bonito G."/>
        </authorList>
    </citation>
    <scope>NUCLEOTIDE SEQUENCE</scope>
    <source>
        <strain evidence="6">BC1065</strain>
    </source>
</reference>